<sequence>MLCPTSLSVKFGLKMRRTVVILRIGRSNRCGNGSRISIDESAGAALHDLSRVILGKPSPIGELIGMAFYSSATMEGVQNSELELNIGRRGKNVNLCTATDEARHINDTIQPG</sequence>
<accession>A0A1W1I5B9</accession>
<proteinExistence type="predicted"/>
<reference evidence="1 2" key="1">
    <citation type="submission" date="2017-03" db="EMBL/GenBank/DDBJ databases">
        <authorList>
            <person name="Afonso C.L."/>
            <person name="Miller P.J."/>
            <person name="Scott M.A."/>
            <person name="Spackman E."/>
            <person name="Goraichik I."/>
            <person name="Dimitrov K.M."/>
            <person name="Suarez D.L."/>
            <person name="Swayne D.E."/>
        </authorList>
    </citation>
    <scope>NUCLEOTIDE SEQUENCE [LARGE SCALE GENOMIC DNA]</scope>
    <source>
        <strain evidence="1">Genome sequencing of Nitrospira japonica strain NJ11</strain>
    </source>
</reference>
<evidence type="ECO:0000313" key="2">
    <source>
        <dbReference type="Proteomes" id="UP000192042"/>
    </source>
</evidence>
<name>A0A1W1I5B9_9BACT</name>
<evidence type="ECO:0000313" key="1">
    <source>
        <dbReference type="EMBL" id="SLM48121.1"/>
    </source>
</evidence>
<gene>
    <name evidence="1" type="ORF">NSJP_1949</name>
</gene>
<keyword evidence="2" id="KW-1185">Reference proteome</keyword>
<dbReference type="KEGG" id="nja:NSJP_1949"/>
<dbReference type="Proteomes" id="UP000192042">
    <property type="component" value="Chromosome I"/>
</dbReference>
<dbReference type="AlphaFoldDB" id="A0A1W1I5B9"/>
<protein>
    <submittedName>
        <fullName evidence="1">Uncharacterized protein</fullName>
    </submittedName>
</protein>
<dbReference type="EMBL" id="LT828648">
    <property type="protein sequence ID" value="SLM48121.1"/>
    <property type="molecule type" value="Genomic_DNA"/>
</dbReference>
<organism evidence="1 2">
    <name type="scientific">Nitrospira japonica</name>
    <dbReference type="NCBI Taxonomy" id="1325564"/>
    <lineage>
        <taxon>Bacteria</taxon>
        <taxon>Pseudomonadati</taxon>
        <taxon>Nitrospirota</taxon>
        <taxon>Nitrospiria</taxon>
        <taxon>Nitrospirales</taxon>
        <taxon>Nitrospiraceae</taxon>
        <taxon>Nitrospira</taxon>
    </lineage>
</organism>